<dbReference type="InterPro" id="IPR015422">
    <property type="entry name" value="PyrdxlP-dep_Trfase_small"/>
</dbReference>
<sequence length="434" mass="44950">MTPPSRLLAARQPLPSLPFDHAEGCWLYGPDGRRFMDASSGLICVNVGHAHPAVLRALTTQAGKGTFASPGSLDPRLQEAVGRPEDRVAFACTGTAAVEMAIALARSVQRARGEKRRHKVLTASLSYHGNSALNLALSGHRRRRPHPDDGFGLGPAFDPPYPGHHRGCRLDACDATCAAEVGTAIEEAGTDTVAAVLVEPVNGTTGGGYCPPDGYLRALRDICAAHGVLVIHDEVLTGLGRTGLPLAAHQCPASDADLTVLAKGLGAGYLPISAVLIAPDAAEELLSSGSPLPLMGTMSATPLQAAVGMATLSVLDDIGALDRESARGATVTDAVREAARGLPVVTGTRGRGYFLGVELAPGTQRRALAISREQGLLLYPFNGFQPDGGGEGVIVAPPLNISDEETAFLGSALRATFEQLASETTSTDRTRGAA</sequence>
<dbReference type="Proteomes" id="UP000037020">
    <property type="component" value="Unassembled WGS sequence"/>
</dbReference>
<evidence type="ECO:0000256" key="2">
    <source>
        <dbReference type="ARBA" id="ARBA00022898"/>
    </source>
</evidence>
<dbReference type="CDD" id="cd00610">
    <property type="entry name" value="OAT_like"/>
    <property type="match status" value="1"/>
</dbReference>
<dbReference type="SUPFAM" id="SSF53383">
    <property type="entry name" value="PLP-dependent transferases"/>
    <property type="match status" value="1"/>
</dbReference>
<comment type="caution">
    <text evidence="4">The sequence shown here is derived from an EMBL/GenBank/DDBJ whole genome shotgun (WGS) entry which is preliminary data.</text>
</comment>
<dbReference type="PANTHER" id="PTHR43094">
    <property type="entry name" value="AMINOTRANSFERASE"/>
    <property type="match status" value="1"/>
</dbReference>
<dbReference type="InterPro" id="IPR015424">
    <property type="entry name" value="PyrdxlP-dep_Trfase"/>
</dbReference>
<dbReference type="Pfam" id="PF00202">
    <property type="entry name" value="Aminotran_3"/>
    <property type="match status" value="1"/>
</dbReference>
<dbReference type="InterPro" id="IPR005814">
    <property type="entry name" value="Aminotrans_3"/>
</dbReference>
<dbReference type="Gene3D" id="3.40.640.10">
    <property type="entry name" value="Type I PLP-dependent aspartate aminotransferase-like (Major domain)"/>
    <property type="match status" value="1"/>
</dbReference>
<evidence type="ECO:0000313" key="4">
    <source>
        <dbReference type="EMBL" id="KOG58324.1"/>
    </source>
</evidence>
<keyword evidence="4" id="KW-0032">Aminotransferase</keyword>
<dbReference type="InterPro" id="IPR015421">
    <property type="entry name" value="PyrdxlP-dep_Trfase_major"/>
</dbReference>
<accession>A0ABR5IT40</accession>
<dbReference type="Gene3D" id="3.90.1150.10">
    <property type="entry name" value="Aspartate Aminotransferase, domain 1"/>
    <property type="match status" value="1"/>
</dbReference>
<name>A0ABR5IT40_9ACTN</name>
<evidence type="ECO:0000256" key="3">
    <source>
        <dbReference type="RuleBase" id="RU003560"/>
    </source>
</evidence>
<organism evidence="4 5">
    <name type="scientific">Streptomyces varsoviensis</name>
    <dbReference type="NCBI Taxonomy" id="67373"/>
    <lineage>
        <taxon>Bacteria</taxon>
        <taxon>Bacillati</taxon>
        <taxon>Actinomycetota</taxon>
        <taxon>Actinomycetes</taxon>
        <taxon>Kitasatosporales</taxon>
        <taxon>Streptomycetaceae</taxon>
        <taxon>Streptomyces</taxon>
    </lineage>
</organism>
<protein>
    <submittedName>
        <fullName evidence="4">Aminotransferase class III</fullName>
    </submittedName>
</protein>
<keyword evidence="5" id="KW-1185">Reference proteome</keyword>
<dbReference type="EMBL" id="LGUT01004177">
    <property type="protein sequence ID" value="KOG58324.1"/>
    <property type="molecule type" value="Genomic_DNA"/>
</dbReference>
<gene>
    <name evidence="4" type="ORF">ADK38_42885</name>
</gene>
<keyword evidence="2 3" id="KW-0663">Pyridoxal phosphate</keyword>
<dbReference type="GO" id="GO:0008483">
    <property type="term" value="F:transaminase activity"/>
    <property type="evidence" value="ECO:0007669"/>
    <property type="project" value="UniProtKB-KW"/>
</dbReference>
<reference evidence="4 5" key="1">
    <citation type="submission" date="2015-07" db="EMBL/GenBank/DDBJ databases">
        <authorList>
            <person name="Ju K.-S."/>
            <person name="Doroghazi J.R."/>
            <person name="Metcalf W.W."/>
        </authorList>
    </citation>
    <scope>NUCLEOTIDE SEQUENCE [LARGE SCALE GENOMIC DNA]</scope>
    <source>
        <strain evidence="4 5">NRRL B-3589</strain>
    </source>
</reference>
<evidence type="ECO:0000256" key="1">
    <source>
        <dbReference type="ARBA" id="ARBA00008954"/>
    </source>
</evidence>
<dbReference type="PROSITE" id="PS00600">
    <property type="entry name" value="AA_TRANSFER_CLASS_3"/>
    <property type="match status" value="1"/>
</dbReference>
<evidence type="ECO:0000313" key="5">
    <source>
        <dbReference type="Proteomes" id="UP000037020"/>
    </source>
</evidence>
<keyword evidence="4" id="KW-0808">Transferase</keyword>
<proteinExistence type="inferred from homology"/>
<comment type="similarity">
    <text evidence="1 3">Belongs to the class-III pyridoxal-phosphate-dependent aminotransferase family.</text>
</comment>
<dbReference type="PANTHER" id="PTHR43094:SF1">
    <property type="entry name" value="AMINOTRANSFERASE CLASS-III"/>
    <property type="match status" value="1"/>
</dbReference>
<dbReference type="InterPro" id="IPR049704">
    <property type="entry name" value="Aminotrans_3_PPA_site"/>
</dbReference>